<feature type="region of interest" description="Disordered" evidence="1">
    <location>
        <begin position="48"/>
        <end position="138"/>
    </location>
</feature>
<name>A0ABN7A5B0_9HEMI</name>
<evidence type="ECO:0000313" key="2">
    <source>
        <dbReference type="EMBL" id="BES87373.1"/>
    </source>
</evidence>
<feature type="compositionally biased region" description="Polar residues" evidence="1">
    <location>
        <begin position="81"/>
        <end position="90"/>
    </location>
</feature>
<reference evidence="2 3" key="1">
    <citation type="submission" date="2023-09" db="EMBL/GenBank/DDBJ databases">
        <title>Nesidiocoris tenuis whole genome shotgun sequence.</title>
        <authorList>
            <person name="Shibata T."/>
            <person name="Shimoda M."/>
            <person name="Kobayashi T."/>
            <person name="Uehara T."/>
        </authorList>
    </citation>
    <scope>NUCLEOTIDE SEQUENCE [LARGE SCALE GENOMIC DNA]</scope>
    <source>
        <strain evidence="2 3">Japan</strain>
    </source>
</reference>
<organism evidence="2 3">
    <name type="scientific">Nesidiocoris tenuis</name>
    <dbReference type="NCBI Taxonomy" id="355587"/>
    <lineage>
        <taxon>Eukaryota</taxon>
        <taxon>Metazoa</taxon>
        <taxon>Ecdysozoa</taxon>
        <taxon>Arthropoda</taxon>
        <taxon>Hexapoda</taxon>
        <taxon>Insecta</taxon>
        <taxon>Pterygota</taxon>
        <taxon>Neoptera</taxon>
        <taxon>Paraneoptera</taxon>
        <taxon>Hemiptera</taxon>
        <taxon>Heteroptera</taxon>
        <taxon>Panheteroptera</taxon>
        <taxon>Cimicomorpha</taxon>
        <taxon>Miridae</taxon>
        <taxon>Dicyphina</taxon>
        <taxon>Nesidiocoris</taxon>
    </lineage>
</organism>
<dbReference type="Proteomes" id="UP001307889">
    <property type="component" value="Chromosome 1"/>
</dbReference>
<protein>
    <submittedName>
        <fullName evidence="2">Uncharacterized protein</fullName>
    </submittedName>
</protein>
<keyword evidence="3" id="KW-1185">Reference proteome</keyword>
<accession>A0ABN7A5B0</accession>
<feature type="compositionally biased region" description="Low complexity" evidence="1">
    <location>
        <begin position="61"/>
        <end position="75"/>
    </location>
</feature>
<gene>
    <name evidence="2" type="ORF">NTJ_00178</name>
</gene>
<proteinExistence type="predicted"/>
<sequence>MEGSSARILYTMRILYGRMNYTVDVNGTIVRRHVDQLRSAAENIQSPPPAVLALPERPAFTGPVSPTSVTPPVASRHSMAVQVSPTSPTRHSTREQPRQSIMQHAGPPNMEPIPEESGQGLRRSERLANKRPLNFQNS</sequence>
<evidence type="ECO:0000256" key="1">
    <source>
        <dbReference type="SAM" id="MobiDB-lite"/>
    </source>
</evidence>
<evidence type="ECO:0000313" key="3">
    <source>
        <dbReference type="Proteomes" id="UP001307889"/>
    </source>
</evidence>
<dbReference type="EMBL" id="AP028909">
    <property type="protein sequence ID" value="BES87373.1"/>
    <property type="molecule type" value="Genomic_DNA"/>
</dbReference>